<sequence length="62" mass="6823">MKSEHVSGILAAVIIFGIGLLVRYINTGVITNDHILGSLGYTIAFSLAYFISLKLKEKKKKK</sequence>
<organism evidence="2 3">
    <name type="scientific">Bacillus yunxiaonensis</name>
    <dbReference type="NCBI Taxonomy" id="3127665"/>
    <lineage>
        <taxon>Bacteria</taxon>
        <taxon>Bacillati</taxon>
        <taxon>Bacillota</taxon>
        <taxon>Bacilli</taxon>
        <taxon>Bacillales</taxon>
        <taxon>Bacillaceae</taxon>
        <taxon>Bacillus</taxon>
    </lineage>
</organism>
<gene>
    <name evidence="2" type="ORF">WAX78_11225</name>
</gene>
<dbReference type="EMBL" id="JBAWSV010000003">
    <property type="protein sequence ID" value="MEI4830024.1"/>
    <property type="molecule type" value="Genomic_DNA"/>
</dbReference>
<keyword evidence="1" id="KW-0472">Membrane</keyword>
<dbReference type="Proteomes" id="UP001367922">
    <property type="component" value="Unassembled WGS sequence"/>
</dbReference>
<accession>A0ABU8FXX2</accession>
<keyword evidence="1" id="KW-1133">Transmembrane helix</keyword>
<proteinExistence type="predicted"/>
<feature type="transmembrane region" description="Helical" evidence="1">
    <location>
        <begin position="38"/>
        <end position="55"/>
    </location>
</feature>
<comment type="caution">
    <text evidence="2">The sequence shown here is derived from an EMBL/GenBank/DDBJ whole genome shotgun (WGS) entry which is preliminary data.</text>
</comment>
<feature type="transmembrane region" description="Helical" evidence="1">
    <location>
        <begin position="7"/>
        <end position="26"/>
    </location>
</feature>
<evidence type="ECO:0000256" key="1">
    <source>
        <dbReference type="SAM" id="Phobius"/>
    </source>
</evidence>
<keyword evidence="1" id="KW-0812">Transmembrane</keyword>
<reference evidence="2 3" key="1">
    <citation type="submission" date="2024-01" db="EMBL/GenBank/DDBJ databases">
        <title>Seven novel Bacillus-like species.</title>
        <authorList>
            <person name="Liu G."/>
        </authorList>
    </citation>
    <scope>NUCLEOTIDE SEQUENCE [LARGE SCALE GENOMIC DNA]</scope>
    <source>
        <strain evidence="2 3">FJAT-53711</strain>
    </source>
</reference>
<evidence type="ECO:0000313" key="2">
    <source>
        <dbReference type="EMBL" id="MEI4830024.1"/>
    </source>
</evidence>
<dbReference type="RefSeq" id="WP_336482359.1">
    <property type="nucleotide sequence ID" value="NZ_JBAWSV010000003.1"/>
</dbReference>
<protein>
    <submittedName>
        <fullName evidence="2">Uncharacterized protein</fullName>
    </submittedName>
</protein>
<name>A0ABU8FXX2_9BACI</name>
<keyword evidence="3" id="KW-1185">Reference proteome</keyword>
<evidence type="ECO:0000313" key="3">
    <source>
        <dbReference type="Proteomes" id="UP001367922"/>
    </source>
</evidence>